<evidence type="ECO:0000313" key="2">
    <source>
        <dbReference type="Proteomes" id="UP001254564"/>
    </source>
</evidence>
<accession>A0ABU1H2P5</accession>
<organism evidence="1 2">
    <name type="scientific">Vreelandella vilamensis</name>
    <dbReference type="NCBI Taxonomy" id="531309"/>
    <lineage>
        <taxon>Bacteria</taxon>
        <taxon>Pseudomonadati</taxon>
        <taxon>Pseudomonadota</taxon>
        <taxon>Gammaproteobacteria</taxon>
        <taxon>Oceanospirillales</taxon>
        <taxon>Halomonadaceae</taxon>
        <taxon>Vreelandella</taxon>
    </lineage>
</organism>
<gene>
    <name evidence="1" type="ORF">QC823_06135</name>
</gene>
<name>A0ABU1H2P5_9GAMM</name>
<reference evidence="1 2" key="1">
    <citation type="submission" date="2023-04" db="EMBL/GenBank/DDBJ databases">
        <title>A long-awaited taxogenomic arrangement of the family Halomonadaceae.</title>
        <authorList>
            <person name="De La Haba R."/>
            <person name="Chuvochina M."/>
            <person name="Wittouck S."/>
            <person name="Arahal D.R."/>
            <person name="Sanchez-Porro C."/>
            <person name="Hugenholtz P."/>
            <person name="Ventosa A."/>
        </authorList>
    </citation>
    <scope>NUCLEOTIDE SEQUENCE [LARGE SCALE GENOMIC DNA]</scope>
    <source>
        <strain evidence="1 2">DSM 21020</strain>
    </source>
</reference>
<comment type="caution">
    <text evidence="1">The sequence shown here is derived from an EMBL/GenBank/DDBJ whole genome shotgun (WGS) entry which is preliminary data.</text>
</comment>
<dbReference type="RefSeq" id="WP_309655480.1">
    <property type="nucleotide sequence ID" value="NZ_JARWAN010000007.1"/>
</dbReference>
<dbReference type="EMBL" id="JARWAN010000007">
    <property type="protein sequence ID" value="MDR5898565.1"/>
    <property type="molecule type" value="Genomic_DNA"/>
</dbReference>
<keyword evidence="2" id="KW-1185">Reference proteome</keyword>
<dbReference type="Proteomes" id="UP001254564">
    <property type="component" value="Unassembled WGS sequence"/>
</dbReference>
<sequence>MPSATFPANEEQRLAVLHTLDILNDDKAPNLDHITELAQDTFAVPIANNPLVTGEPHLRFAASTCWRWLTTHWIFCVWK</sequence>
<protein>
    <submittedName>
        <fullName evidence="1">Uncharacterized protein</fullName>
    </submittedName>
</protein>
<proteinExistence type="predicted"/>
<evidence type="ECO:0000313" key="1">
    <source>
        <dbReference type="EMBL" id="MDR5898565.1"/>
    </source>
</evidence>